<evidence type="ECO:0000256" key="10">
    <source>
        <dbReference type="SAM" id="MobiDB-lite"/>
    </source>
</evidence>
<evidence type="ECO:0000313" key="12">
    <source>
        <dbReference type="EMBL" id="KAF2462222.1"/>
    </source>
</evidence>
<evidence type="ECO:0000313" key="13">
    <source>
        <dbReference type="Proteomes" id="UP000799766"/>
    </source>
</evidence>
<keyword evidence="4 11" id="KW-0812">Transmembrane</keyword>
<feature type="compositionally biased region" description="Polar residues" evidence="10">
    <location>
        <begin position="147"/>
        <end position="159"/>
    </location>
</feature>
<dbReference type="GO" id="GO:0005789">
    <property type="term" value="C:endoplasmic reticulum membrane"/>
    <property type="evidence" value="ECO:0007669"/>
    <property type="project" value="UniProtKB-SubCell"/>
</dbReference>
<protein>
    <recommendedName>
        <fullName evidence="14">Synaptobrevin</fullName>
    </recommendedName>
</protein>
<proteinExistence type="inferred from homology"/>
<keyword evidence="7" id="KW-0653">Protein transport</keyword>
<keyword evidence="13" id="KW-1185">Reference proteome</keyword>
<comment type="similarity">
    <text evidence="2">Belongs to the USE1 family.</text>
</comment>
<dbReference type="GO" id="GO:0031201">
    <property type="term" value="C:SNARE complex"/>
    <property type="evidence" value="ECO:0007669"/>
    <property type="project" value="TreeGrafter"/>
</dbReference>
<dbReference type="GO" id="GO:0005484">
    <property type="term" value="F:SNAP receptor activity"/>
    <property type="evidence" value="ECO:0007669"/>
    <property type="project" value="TreeGrafter"/>
</dbReference>
<evidence type="ECO:0000256" key="6">
    <source>
        <dbReference type="ARBA" id="ARBA00022892"/>
    </source>
</evidence>
<keyword evidence="8 11" id="KW-1133">Transmembrane helix</keyword>
<evidence type="ECO:0000256" key="7">
    <source>
        <dbReference type="ARBA" id="ARBA00022927"/>
    </source>
</evidence>
<evidence type="ECO:0000256" key="9">
    <source>
        <dbReference type="ARBA" id="ARBA00023136"/>
    </source>
</evidence>
<organism evidence="12 13">
    <name type="scientific">Lineolata rhizophorae</name>
    <dbReference type="NCBI Taxonomy" id="578093"/>
    <lineage>
        <taxon>Eukaryota</taxon>
        <taxon>Fungi</taxon>
        <taxon>Dikarya</taxon>
        <taxon>Ascomycota</taxon>
        <taxon>Pezizomycotina</taxon>
        <taxon>Dothideomycetes</taxon>
        <taxon>Dothideomycetes incertae sedis</taxon>
        <taxon>Lineolatales</taxon>
        <taxon>Lineolataceae</taxon>
        <taxon>Lineolata</taxon>
    </lineage>
</organism>
<evidence type="ECO:0000256" key="5">
    <source>
        <dbReference type="ARBA" id="ARBA00022824"/>
    </source>
</evidence>
<evidence type="ECO:0008006" key="14">
    <source>
        <dbReference type="Google" id="ProtNLM"/>
    </source>
</evidence>
<evidence type="ECO:0000256" key="2">
    <source>
        <dbReference type="ARBA" id="ARBA00007891"/>
    </source>
</evidence>
<dbReference type="InterPro" id="IPR019150">
    <property type="entry name" value="Vesicle_transport_protein_Use1"/>
</dbReference>
<dbReference type="Proteomes" id="UP000799766">
    <property type="component" value="Unassembled WGS sequence"/>
</dbReference>
<dbReference type="OrthoDB" id="3231855at2759"/>
<sequence>MARTSPADADAAVVSLARLLAHLEGSVLSPDADPSLRSSPYERSKVDANLEYARTLLLRLEHESAGIKDLGKKQAVLADIQTKRQVIKQLNQRLYELKQLDLDLEHTDESDSETDELDDETAPSYGPRLHHATSGIDSENPPGEGAISQSAAAEVTSTLRSRKGQENSIDSAAATGTDLFAGKRPKSPTSDDPAERSEKLLSHNRMEQDALTSSMLKMAQALKVQSVQFGESLEAEKGVLDRAGKGLDKNTTGMEAAERRMGTLRRMTEGKGWWGRMMLYAWIAGLWVLLLVIVFVLPKLRF</sequence>
<evidence type="ECO:0000256" key="1">
    <source>
        <dbReference type="ARBA" id="ARBA00004163"/>
    </source>
</evidence>
<gene>
    <name evidence="12" type="ORF">BDY21DRAFT_330802</name>
</gene>
<dbReference type="GO" id="GO:0015031">
    <property type="term" value="P:protein transport"/>
    <property type="evidence" value="ECO:0007669"/>
    <property type="project" value="UniProtKB-KW"/>
</dbReference>
<keyword evidence="6" id="KW-0931">ER-Golgi transport</keyword>
<keyword evidence="9 11" id="KW-0472">Membrane</keyword>
<dbReference type="AlphaFoldDB" id="A0A6A6PEH1"/>
<dbReference type="EMBL" id="MU001670">
    <property type="protein sequence ID" value="KAF2462222.1"/>
    <property type="molecule type" value="Genomic_DNA"/>
</dbReference>
<evidence type="ECO:0000256" key="4">
    <source>
        <dbReference type="ARBA" id="ARBA00022692"/>
    </source>
</evidence>
<dbReference type="PANTHER" id="PTHR13050:SF7">
    <property type="entry name" value="VESICLE TRANSPORT PROTEIN USE1"/>
    <property type="match status" value="1"/>
</dbReference>
<evidence type="ECO:0000256" key="3">
    <source>
        <dbReference type="ARBA" id="ARBA00022448"/>
    </source>
</evidence>
<feature type="compositionally biased region" description="Basic and acidic residues" evidence="10">
    <location>
        <begin position="193"/>
        <end position="203"/>
    </location>
</feature>
<feature type="transmembrane region" description="Helical" evidence="11">
    <location>
        <begin position="273"/>
        <end position="297"/>
    </location>
</feature>
<evidence type="ECO:0000256" key="11">
    <source>
        <dbReference type="SAM" id="Phobius"/>
    </source>
</evidence>
<dbReference type="GO" id="GO:0006890">
    <property type="term" value="P:retrograde vesicle-mediated transport, Golgi to endoplasmic reticulum"/>
    <property type="evidence" value="ECO:0007669"/>
    <property type="project" value="TreeGrafter"/>
</dbReference>
<dbReference type="PANTHER" id="PTHR13050">
    <property type="entry name" value="USE1-LIKE PROTEIN"/>
    <property type="match status" value="1"/>
</dbReference>
<name>A0A6A6PEH1_9PEZI</name>
<dbReference type="Pfam" id="PF09753">
    <property type="entry name" value="Use1"/>
    <property type="match status" value="1"/>
</dbReference>
<comment type="subcellular location">
    <subcellularLocation>
        <location evidence="1">Endoplasmic reticulum membrane</location>
        <topology evidence="1">Single-pass type IV membrane protein</topology>
    </subcellularLocation>
</comment>
<accession>A0A6A6PEH1</accession>
<reference evidence="12" key="1">
    <citation type="journal article" date="2020" name="Stud. Mycol.">
        <title>101 Dothideomycetes genomes: a test case for predicting lifestyles and emergence of pathogens.</title>
        <authorList>
            <person name="Haridas S."/>
            <person name="Albert R."/>
            <person name="Binder M."/>
            <person name="Bloem J."/>
            <person name="Labutti K."/>
            <person name="Salamov A."/>
            <person name="Andreopoulos B."/>
            <person name="Baker S."/>
            <person name="Barry K."/>
            <person name="Bills G."/>
            <person name="Bluhm B."/>
            <person name="Cannon C."/>
            <person name="Castanera R."/>
            <person name="Culley D."/>
            <person name="Daum C."/>
            <person name="Ezra D."/>
            <person name="Gonzalez J."/>
            <person name="Henrissat B."/>
            <person name="Kuo A."/>
            <person name="Liang C."/>
            <person name="Lipzen A."/>
            <person name="Lutzoni F."/>
            <person name="Magnuson J."/>
            <person name="Mondo S."/>
            <person name="Nolan M."/>
            <person name="Ohm R."/>
            <person name="Pangilinan J."/>
            <person name="Park H.-J."/>
            <person name="Ramirez L."/>
            <person name="Alfaro M."/>
            <person name="Sun H."/>
            <person name="Tritt A."/>
            <person name="Yoshinaga Y."/>
            <person name="Zwiers L.-H."/>
            <person name="Turgeon B."/>
            <person name="Goodwin S."/>
            <person name="Spatafora J."/>
            <person name="Crous P."/>
            <person name="Grigoriev I."/>
        </authorList>
    </citation>
    <scope>NUCLEOTIDE SEQUENCE</scope>
    <source>
        <strain evidence="12">ATCC 16933</strain>
    </source>
</reference>
<feature type="region of interest" description="Disordered" evidence="10">
    <location>
        <begin position="107"/>
        <end position="203"/>
    </location>
</feature>
<feature type="compositionally biased region" description="Acidic residues" evidence="10">
    <location>
        <begin position="110"/>
        <end position="121"/>
    </location>
</feature>
<evidence type="ECO:0000256" key="8">
    <source>
        <dbReference type="ARBA" id="ARBA00022989"/>
    </source>
</evidence>
<keyword evidence="3" id="KW-0813">Transport</keyword>
<keyword evidence="5" id="KW-0256">Endoplasmic reticulum</keyword>